<gene>
    <name evidence="2" type="ORF">D9V37_16675</name>
</gene>
<proteinExistence type="predicted"/>
<evidence type="ECO:0000313" key="2">
    <source>
        <dbReference type="EMBL" id="RLV47768.1"/>
    </source>
</evidence>
<dbReference type="Proteomes" id="UP000281708">
    <property type="component" value="Unassembled WGS sequence"/>
</dbReference>
<dbReference type="Pfam" id="PF00296">
    <property type="entry name" value="Bac_luciferase"/>
    <property type="match status" value="1"/>
</dbReference>
<dbReference type="GO" id="GO:0016705">
    <property type="term" value="F:oxidoreductase activity, acting on paired donors, with incorporation or reduction of molecular oxygen"/>
    <property type="evidence" value="ECO:0007669"/>
    <property type="project" value="InterPro"/>
</dbReference>
<dbReference type="RefSeq" id="WP_121807275.1">
    <property type="nucleotide sequence ID" value="NZ_RDBE01000010.1"/>
</dbReference>
<reference evidence="2 3" key="1">
    <citation type="submission" date="2018-10" db="EMBL/GenBank/DDBJ databases">
        <title>Marmoricola sp. 4Q3S-7 whole genome shotgun sequence.</title>
        <authorList>
            <person name="Li F."/>
        </authorList>
    </citation>
    <scope>NUCLEOTIDE SEQUENCE [LARGE SCALE GENOMIC DNA]</scope>
    <source>
        <strain evidence="2 3">4Q3S-7</strain>
    </source>
</reference>
<dbReference type="AlphaFoldDB" id="A0A3L8P073"/>
<evidence type="ECO:0000313" key="3">
    <source>
        <dbReference type="Proteomes" id="UP000281708"/>
    </source>
</evidence>
<comment type="caution">
    <text evidence="2">The sequence shown here is derived from an EMBL/GenBank/DDBJ whole genome shotgun (WGS) entry which is preliminary data.</text>
</comment>
<sequence>MTDQPSRPRPIRFGVVTPVAPEVGAWRDEVRRIADWGYEVVLVPDVPGWQPAPAVTLAAAAMLADVRVGTWVYAAPVRPAFVTAWEAHSLTQLTEGRFELGLGTGRPGIGEHLVELGIPDVAPADRVTRIREVVEALRDLDGDDLRTPVAMAVSGPRSTALAAEIADTVNFAIAPGEGPEALERRVREFTSERDPELALHISIVGDTVAPFMAGPGTDPVALREQRSYLVLPADPAAAAEEILRRRETLGFSYIVCGSNSAATLAPVVAELAGR</sequence>
<accession>A0A3L8P073</accession>
<dbReference type="Gene3D" id="3.20.20.30">
    <property type="entry name" value="Luciferase-like domain"/>
    <property type="match status" value="1"/>
</dbReference>
<dbReference type="InterPro" id="IPR011251">
    <property type="entry name" value="Luciferase-like_dom"/>
</dbReference>
<feature type="domain" description="Luciferase-like" evidence="1">
    <location>
        <begin position="22"/>
        <end position="140"/>
    </location>
</feature>
<dbReference type="PANTHER" id="PTHR43244:SF2">
    <property type="entry name" value="CONSERVED HYPOTHETICAL ALANINE AND PROLINE-RICH PROTEIN"/>
    <property type="match status" value="1"/>
</dbReference>
<dbReference type="InterPro" id="IPR036661">
    <property type="entry name" value="Luciferase-like_sf"/>
</dbReference>
<dbReference type="InterPro" id="IPR050564">
    <property type="entry name" value="F420-G6PD/mer"/>
</dbReference>
<dbReference type="OrthoDB" id="5241778at2"/>
<organism evidence="2 3">
    <name type="scientific">Nocardioides mangrovicus</name>
    <dbReference type="NCBI Taxonomy" id="2478913"/>
    <lineage>
        <taxon>Bacteria</taxon>
        <taxon>Bacillati</taxon>
        <taxon>Actinomycetota</taxon>
        <taxon>Actinomycetes</taxon>
        <taxon>Propionibacteriales</taxon>
        <taxon>Nocardioidaceae</taxon>
        <taxon>Nocardioides</taxon>
    </lineage>
</organism>
<keyword evidence="3" id="KW-1185">Reference proteome</keyword>
<name>A0A3L8P073_9ACTN</name>
<dbReference type="SUPFAM" id="SSF51679">
    <property type="entry name" value="Bacterial luciferase-like"/>
    <property type="match status" value="1"/>
</dbReference>
<dbReference type="EMBL" id="RDBE01000010">
    <property type="protein sequence ID" value="RLV47768.1"/>
    <property type="molecule type" value="Genomic_DNA"/>
</dbReference>
<dbReference type="PANTHER" id="PTHR43244">
    <property type="match status" value="1"/>
</dbReference>
<evidence type="ECO:0000259" key="1">
    <source>
        <dbReference type="Pfam" id="PF00296"/>
    </source>
</evidence>
<protein>
    <submittedName>
        <fullName evidence="2">LLM class flavin-dependent oxidoreductase</fullName>
    </submittedName>
</protein>